<evidence type="ECO:0000256" key="8">
    <source>
        <dbReference type="ARBA" id="ARBA00022723"/>
    </source>
</evidence>
<sequence length="898" mass="100580">MKNHVNCWEDWKHWLKACQIFVQKLLGAKDFVGLEEVTKVEFLVMLLAETLGTFLLVLIGCASCITWTASNPPTVVHIAFTFGLAVASLAHSQKLLALLIRSMIESIKYQDVLGPVSGCHVNPAVSMGLLVSGNCSFLKTVCYIVCQCCGAIAGSGVLKAAISNNCCNLLIPKEAIGQGLGATGLGEKVSESQGIFMEAIITFLLLLVVHAVTDPKRTDTKGWAPLAIGLTITVSHMAAVPVTGSSMNPARTLGPAVILGEWKNLWTYKMILRILENRSKGWRMLEDNEISDYFRSNFHRLQNAITPQDMKKFISLNSNSERIDFMLRYPQVYDLAIKIGEVEDQMLKNGEKALKLKDVGNKYFGRGEFIKALEIYSNAVLLAPQKDVGVVLANRSATLYHLEKHSYALTDAEEALRMGYPQELRYKIEERRARCLLALKRHDEAVLAFRSALKALDDGKLSGEKKQKLEADIRIMLAVIEKSNQLARKGPKIPEKRNMIEPEKPTLKIEDCNPLYPSCSKAVEIRDEGGNIGRHAIATKDIEPGEILAIEKPYSAFLLAEYRLINCFYCLTKIFVPIPAVCQTCSCVAYCSISCRDKDAKIHENECPILPTLWASKTSINCFLALRIIVRQSFDKLYKLKDVNSKDKFEVSASEPYRSDDFKIMFRLDCQKYDICTLDTFLHIVTHEDKRTVEDLFHRSYIASWLLRLLKKSPYFPKHVKTPDTVEAKLSDGELYIGGLILHNLMTIQFNAHEISELVIPKADNNLANAKSKFIGGGLYPTISLFNHSCNPGIIRFKCETGKECGNVLPVKADSNEFMIQCSKCGKCINIFKGLKALQETDTIFKIASRNLEQGNHREALKSYLKILKLLDETLALPIKDYHLCQQGVRLCMLSLVK</sequence>
<dbReference type="GO" id="GO:0005634">
    <property type="term" value="C:nucleus"/>
    <property type="evidence" value="ECO:0007669"/>
    <property type="project" value="TreeGrafter"/>
</dbReference>
<evidence type="ECO:0000313" key="18">
    <source>
        <dbReference type="Proteomes" id="UP000242457"/>
    </source>
</evidence>
<feature type="transmembrane region" description="Helical" evidence="15">
    <location>
        <begin position="75"/>
        <end position="100"/>
    </location>
</feature>
<keyword evidence="11 15" id="KW-1133">Transmembrane helix</keyword>
<dbReference type="PRINTS" id="PR00783">
    <property type="entry name" value="MINTRINSICP"/>
</dbReference>
<keyword evidence="14" id="KW-0802">TPR repeat</keyword>
<dbReference type="Pfam" id="PF00230">
    <property type="entry name" value="MIP"/>
    <property type="match status" value="1"/>
</dbReference>
<evidence type="ECO:0000256" key="9">
    <source>
        <dbReference type="ARBA" id="ARBA00022771"/>
    </source>
</evidence>
<keyword evidence="18" id="KW-1185">Reference proteome</keyword>
<feature type="domain" description="MYND-type" evidence="16">
    <location>
        <begin position="567"/>
        <end position="607"/>
    </location>
</feature>
<dbReference type="Gene3D" id="1.10.220.160">
    <property type="match status" value="1"/>
</dbReference>
<dbReference type="CDD" id="cd00333">
    <property type="entry name" value="MIP"/>
    <property type="match status" value="1"/>
</dbReference>
<keyword evidence="8" id="KW-0479">Metal-binding</keyword>
<keyword evidence="4" id="KW-0489">Methyltransferase</keyword>
<dbReference type="AlphaFoldDB" id="A0A2A3E7M5"/>
<gene>
    <name evidence="17" type="ORF">APICC_08425</name>
</gene>
<dbReference type="PANTHER" id="PTHR46165">
    <property type="entry name" value="SET AND MYND DOMAIN-CONTAINING PROTEIN 4"/>
    <property type="match status" value="1"/>
</dbReference>
<dbReference type="PROSITE" id="PS01360">
    <property type="entry name" value="ZF_MYND_1"/>
    <property type="match status" value="1"/>
</dbReference>
<evidence type="ECO:0000259" key="16">
    <source>
        <dbReference type="PROSITE" id="PS50865"/>
    </source>
</evidence>
<dbReference type="PROSITE" id="PS00221">
    <property type="entry name" value="MIP"/>
    <property type="match status" value="1"/>
</dbReference>
<dbReference type="PROSITE" id="PS50865">
    <property type="entry name" value="ZF_MYND_2"/>
    <property type="match status" value="1"/>
</dbReference>
<keyword evidence="5" id="KW-0808">Transferase</keyword>
<dbReference type="OrthoDB" id="1028014at2759"/>
<dbReference type="InterPro" id="IPR019734">
    <property type="entry name" value="TPR_rpt"/>
</dbReference>
<dbReference type="SUPFAM" id="SSF48452">
    <property type="entry name" value="TPR-like"/>
    <property type="match status" value="1"/>
</dbReference>
<evidence type="ECO:0000256" key="11">
    <source>
        <dbReference type="ARBA" id="ARBA00022989"/>
    </source>
</evidence>
<dbReference type="Gene3D" id="6.10.140.2220">
    <property type="match status" value="1"/>
</dbReference>
<evidence type="ECO:0000256" key="13">
    <source>
        <dbReference type="PROSITE-ProRule" id="PRU00134"/>
    </source>
</evidence>
<keyword evidence="6" id="KW-0949">S-adenosyl-L-methionine</keyword>
<evidence type="ECO:0000256" key="15">
    <source>
        <dbReference type="SAM" id="Phobius"/>
    </source>
</evidence>
<proteinExistence type="inferred from homology"/>
<evidence type="ECO:0000256" key="1">
    <source>
        <dbReference type="ARBA" id="ARBA00004141"/>
    </source>
</evidence>
<evidence type="ECO:0000256" key="12">
    <source>
        <dbReference type="ARBA" id="ARBA00023136"/>
    </source>
</evidence>
<keyword evidence="3" id="KW-0813">Transport</keyword>
<evidence type="ECO:0000256" key="5">
    <source>
        <dbReference type="ARBA" id="ARBA00022679"/>
    </source>
</evidence>
<protein>
    <submittedName>
        <fullName evidence="17">Aquaporin AQPAn.G</fullName>
    </submittedName>
</protein>
<dbReference type="InterPro" id="IPR023271">
    <property type="entry name" value="Aquaporin-like"/>
</dbReference>
<evidence type="ECO:0000256" key="14">
    <source>
        <dbReference type="PROSITE-ProRule" id="PRU00339"/>
    </source>
</evidence>
<dbReference type="Proteomes" id="UP000242457">
    <property type="component" value="Unassembled WGS sequence"/>
</dbReference>
<dbReference type="InterPro" id="IPR022357">
    <property type="entry name" value="MIP_CS"/>
</dbReference>
<dbReference type="Gene3D" id="1.20.1080.10">
    <property type="entry name" value="Glycerol uptake facilitator protein"/>
    <property type="match status" value="1"/>
</dbReference>
<dbReference type="GO" id="GO:0005737">
    <property type="term" value="C:cytoplasm"/>
    <property type="evidence" value="ECO:0007669"/>
    <property type="project" value="TreeGrafter"/>
</dbReference>
<dbReference type="InterPro" id="IPR052097">
    <property type="entry name" value="SET-MYND_domain_protein"/>
</dbReference>
<dbReference type="GO" id="GO:0008270">
    <property type="term" value="F:zinc ion binding"/>
    <property type="evidence" value="ECO:0007669"/>
    <property type="project" value="UniProtKB-KW"/>
</dbReference>
<dbReference type="EMBL" id="KZ288344">
    <property type="protein sequence ID" value="PBC27708.1"/>
    <property type="molecule type" value="Genomic_DNA"/>
</dbReference>
<dbReference type="InterPro" id="IPR046341">
    <property type="entry name" value="SET_dom_sf"/>
</dbReference>
<comment type="subcellular location">
    <subcellularLocation>
        <location evidence="1">Membrane</location>
        <topology evidence="1">Multi-pass membrane protein</topology>
    </subcellularLocation>
</comment>
<comment type="similarity">
    <text evidence="2">Belongs to the MIP/aquaporin (TC 1.A.8) family.</text>
</comment>
<dbReference type="SUPFAM" id="SSF81338">
    <property type="entry name" value="Aquaporin-like"/>
    <property type="match status" value="1"/>
</dbReference>
<evidence type="ECO:0000313" key="17">
    <source>
        <dbReference type="EMBL" id="PBC27708.1"/>
    </source>
</evidence>
<dbReference type="PROSITE" id="PS50005">
    <property type="entry name" value="TPR"/>
    <property type="match status" value="1"/>
</dbReference>
<name>A0A2A3E7M5_APICC</name>
<evidence type="ECO:0000256" key="6">
    <source>
        <dbReference type="ARBA" id="ARBA00022691"/>
    </source>
</evidence>
<dbReference type="GO" id="GO:0015267">
    <property type="term" value="F:channel activity"/>
    <property type="evidence" value="ECO:0007669"/>
    <property type="project" value="InterPro"/>
</dbReference>
<dbReference type="GO" id="GO:0032259">
    <property type="term" value="P:methylation"/>
    <property type="evidence" value="ECO:0007669"/>
    <property type="project" value="UniProtKB-KW"/>
</dbReference>
<dbReference type="Gene3D" id="2.170.270.10">
    <property type="entry name" value="SET domain"/>
    <property type="match status" value="2"/>
</dbReference>
<dbReference type="Gene3D" id="1.25.40.10">
    <property type="entry name" value="Tetratricopeptide repeat domain"/>
    <property type="match status" value="1"/>
</dbReference>
<dbReference type="InterPro" id="IPR011990">
    <property type="entry name" value="TPR-like_helical_dom_sf"/>
</dbReference>
<dbReference type="PANTHER" id="PTHR46165:SF7">
    <property type="entry name" value="SET AND MYND DOMAIN-CONTAINING PROTEIN 4"/>
    <property type="match status" value="1"/>
</dbReference>
<reference evidence="17 18" key="1">
    <citation type="submission" date="2014-07" db="EMBL/GenBank/DDBJ databases">
        <title>Genomic and transcriptomic analysis on Apis cerana provide comprehensive insights into honey bee biology.</title>
        <authorList>
            <person name="Diao Q."/>
            <person name="Sun L."/>
            <person name="Zheng H."/>
            <person name="Zheng H."/>
            <person name="Xu S."/>
            <person name="Wang S."/>
            <person name="Zeng Z."/>
            <person name="Hu F."/>
            <person name="Su S."/>
            <person name="Wu J."/>
        </authorList>
    </citation>
    <scope>NUCLEOTIDE SEQUENCE [LARGE SCALE GENOMIC DNA]</scope>
    <source>
        <tissue evidence="17">Pupae without intestine</tissue>
    </source>
</reference>
<dbReference type="SMART" id="SM00028">
    <property type="entry name" value="TPR"/>
    <property type="match status" value="4"/>
</dbReference>
<keyword evidence="12 15" id="KW-0472">Membrane</keyword>
<keyword evidence="7 15" id="KW-0812">Transmembrane</keyword>
<keyword evidence="9 13" id="KW-0863">Zinc-finger</keyword>
<accession>A0A2A3E7M5</accession>
<dbReference type="GO" id="GO:0042826">
    <property type="term" value="F:histone deacetylase binding"/>
    <property type="evidence" value="ECO:0007669"/>
    <property type="project" value="TreeGrafter"/>
</dbReference>
<dbReference type="InterPro" id="IPR000425">
    <property type="entry name" value="MIP"/>
</dbReference>
<dbReference type="SUPFAM" id="SSF82199">
    <property type="entry name" value="SET domain"/>
    <property type="match status" value="2"/>
</dbReference>
<evidence type="ECO:0000256" key="2">
    <source>
        <dbReference type="ARBA" id="ARBA00006175"/>
    </source>
</evidence>
<evidence type="ECO:0000256" key="10">
    <source>
        <dbReference type="ARBA" id="ARBA00022833"/>
    </source>
</evidence>
<dbReference type="STRING" id="94128.A0A2A3E7M5"/>
<organism evidence="17 18">
    <name type="scientific">Apis cerana cerana</name>
    <name type="common">Oriental honeybee</name>
    <dbReference type="NCBI Taxonomy" id="94128"/>
    <lineage>
        <taxon>Eukaryota</taxon>
        <taxon>Metazoa</taxon>
        <taxon>Ecdysozoa</taxon>
        <taxon>Arthropoda</taxon>
        <taxon>Hexapoda</taxon>
        <taxon>Insecta</taxon>
        <taxon>Pterygota</taxon>
        <taxon>Neoptera</taxon>
        <taxon>Endopterygota</taxon>
        <taxon>Hymenoptera</taxon>
        <taxon>Apocrita</taxon>
        <taxon>Aculeata</taxon>
        <taxon>Apoidea</taxon>
        <taxon>Anthophila</taxon>
        <taxon>Apidae</taxon>
        <taxon>Apis</taxon>
    </lineage>
</organism>
<evidence type="ECO:0000256" key="3">
    <source>
        <dbReference type="ARBA" id="ARBA00022448"/>
    </source>
</evidence>
<evidence type="ECO:0000256" key="4">
    <source>
        <dbReference type="ARBA" id="ARBA00022603"/>
    </source>
</evidence>
<dbReference type="InterPro" id="IPR002893">
    <property type="entry name" value="Znf_MYND"/>
</dbReference>
<dbReference type="GO" id="GO:0008168">
    <property type="term" value="F:methyltransferase activity"/>
    <property type="evidence" value="ECO:0007669"/>
    <property type="project" value="UniProtKB-KW"/>
</dbReference>
<dbReference type="GO" id="GO:0016020">
    <property type="term" value="C:membrane"/>
    <property type="evidence" value="ECO:0007669"/>
    <property type="project" value="UniProtKB-SubCell"/>
</dbReference>
<feature type="transmembrane region" description="Helical" evidence="15">
    <location>
        <begin position="42"/>
        <end position="69"/>
    </location>
</feature>
<keyword evidence="10" id="KW-0862">Zinc</keyword>
<feature type="repeat" description="TPR" evidence="14">
    <location>
        <begin position="353"/>
        <end position="386"/>
    </location>
</feature>
<evidence type="ECO:0000256" key="7">
    <source>
        <dbReference type="ARBA" id="ARBA00022692"/>
    </source>
</evidence>